<proteinExistence type="predicted"/>
<comment type="caution">
    <text evidence="2">The sequence shown here is derived from an EMBL/GenBank/DDBJ whole genome shotgun (WGS) entry which is preliminary data.</text>
</comment>
<dbReference type="EMBL" id="BMAW01089069">
    <property type="protein sequence ID" value="GFS37908.1"/>
    <property type="molecule type" value="Genomic_DNA"/>
</dbReference>
<feature type="region of interest" description="Disordered" evidence="1">
    <location>
        <begin position="1"/>
        <end position="25"/>
    </location>
</feature>
<evidence type="ECO:0000313" key="3">
    <source>
        <dbReference type="Proteomes" id="UP000887013"/>
    </source>
</evidence>
<sequence>MHRKTSKRESSSDQAGQGNGPPWPTSCSLNVVSNDVWKNQILGLLNTKFGGDFRIKYNKEYEVLQVPSWEDLKGSRLTFVLHVGRTRQTPRSRHDEELHLPVGASAQATGGAINLH</sequence>
<organism evidence="2 3">
    <name type="scientific">Nephila pilipes</name>
    <name type="common">Giant wood spider</name>
    <name type="synonym">Nephila maculata</name>
    <dbReference type="NCBI Taxonomy" id="299642"/>
    <lineage>
        <taxon>Eukaryota</taxon>
        <taxon>Metazoa</taxon>
        <taxon>Ecdysozoa</taxon>
        <taxon>Arthropoda</taxon>
        <taxon>Chelicerata</taxon>
        <taxon>Arachnida</taxon>
        <taxon>Araneae</taxon>
        <taxon>Araneomorphae</taxon>
        <taxon>Entelegynae</taxon>
        <taxon>Araneoidea</taxon>
        <taxon>Nephilidae</taxon>
        <taxon>Nephila</taxon>
    </lineage>
</organism>
<accession>A0A8X6MB69</accession>
<protein>
    <submittedName>
        <fullName evidence="2">Uncharacterized protein</fullName>
    </submittedName>
</protein>
<gene>
    <name evidence="2" type="ORF">NPIL_500761</name>
</gene>
<evidence type="ECO:0000256" key="1">
    <source>
        <dbReference type="SAM" id="MobiDB-lite"/>
    </source>
</evidence>
<name>A0A8X6MB69_NEPPI</name>
<dbReference type="Proteomes" id="UP000887013">
    <property type="component" value="Unassembled WGS sequence"/>
</dbReference>
<dbReference type="AlphaFoldDB" id="A0A8X6MB69"/>
<keyword evidence="3" id="KW-1185">Reference proteome</keyword>
<reference evidence="2" key="1">
    <citation type="submission" date="2020-08" db="EMBL/GenBank/DDBJ databases">
        <title>Multicomponent nature underlies the extraordinary mechanical properties of spider dragline silk.</title>
        <authorList>
            <person name="Kono N."/>
            <person name="Nakamura H."/>
            <person name="Mori M."/>
            <person name="Yoshida Y."/>
            <person name="Ohtoshi R."/>
            <person name="Malay A.D."/>
            <person name="Moran D.A.P."/>
            <person name="Tomita M."/>
            <person name="Numata K."/>
            <person name="Arakawa K."/>
        </authorList>
    </citation>
    <scope>NUCLEOTIDE SEQUENCE</scope>
</reference>
<evidence type="ECO:0000313" key="2">
    <source>
        <dbReference type="EMBL" id="GFS37908.1"/>
    </source>
</evidence>